<accession>Q5NAB9</accession>
<dbReference type="EMBL" id="AP000815">
    <property type="protein sequence ID" value="BAD81091.1"/>
    <property type="molecule type" value="Genomic_DNA"/>
</dbReference>
<evidence type="ECO:0000313" key="1">
    <source>
        <dbReference type="EMBL" id="BAD81091.1"/>
    </source>
</evidence>
<dbReference type="AlphaFoldDB" id="Q5NAB9"/>
<dbReference type="Proteomes" id="UP000817658">
    <property type="component" value="Chromosome 1"/>
</dbReference>
<name>Q5NAB9_ORYSJ</name>
<organism evidence="1">
    <name type="scientific">Oryza sativa subsp. japonica</name>
    <name type="common">Rice</name>
    <dbReference type="NCBI Taxonomy" id="39947"/>
    <lineage>
        <taxon>Eukaryota</taxon>
        <taxon>Viridiplantae</taxon>
        <taxon>Streptophyta</taxon>
        <taxon>Embryophyta</taxon>
        <taxon>Tracheophyta</taxon>
        <taxon>Spermatophyta</taxon>
        <taxon>Magnoliopsida</taxon>
        <taxon>Liliopsida</taxon>
        <taxon>Poales</taxon>
        <taxon>Poaceae</taxon>
        <taxon>BOP clade</taxon>
        <taxon>Oryzoideae</taxon>
        <taxon>Oryzeae</taxon>
        <taxon>Oryzinae</taxon>
        <taxon>Oryza</taxon>
        <taxon>Oryza sativa</taxon>
    </lineage>
</organism>
<dbReference type="EMBL" id="AP003103">
    <property type="protein sequence ID" value="BAD81587.1"/>
    <property type="molecule type" value="Genomic_DNA"/>
</dbReference>
<reference evidence="3" key="2">
    <citation type="journal article" date="2005" name="Nature">
        <title>The map-based sequence of the rice genome.</title>
        <authorList>
            <consortium name="International rice genome sequencing project (IRGSP)"/>
            <person name="Matsumoto T."/>
            <person name="Wu J."/>
            <person name="Kanamori H."/>
            <person name="Katayose Y."/>
            <person name="Fujisawa M."/>
            <person name="Namiki N."/>
            <person name="Mizuno H."/>
            <person name="Yamamoto K."/>
            <person name="Antonio B.A."/>
            <person name="Baba T."/>
            <person name="Sakata K."/>
            <person name="Nagamura Y."/>
            <person name="Aoki H."/>
            <person name="Arikawa K."/>
            <person name="Arita K."/>
            <person name="Bito T."/>
            <person name="Chiden Y."/>
            <person name="Fujitsuka N."/>
            <person name="Fukunaka R."/>
            <person name="Hamada M."/>
            <person name="Harada C."/>
            <person name="Hayashi A."/>
            <person name="Hijishita S."/>
            <person name="Honda M."/>
            <person name="Hosokawa S."/>
            <person name="Ichikawa Y."/>
            <person name="Idonuma A."/>
            <person name="Iijima M."/>
            <person name="Ikeda M."/>
            <person name="Ikeno M."/>
            <person name="Ito K."/>
            <person name="Ito S."/>
            <person name="Ito T."/>
            <person name="Ito Y."/>
            <person name="Ito Y."/>
            <person name="Iwabuchi A."/>
            <person name="Kamiya K."/>
            <person name="Karasawa W."/>
            <person name="Kurita K."/>
            <person name="Katagiri S."/>
            <person name="Kikuta A."/>
            <person name="Kobayashi H."/>
            <person name="Kobayashi N."/>
            <person name="Machita K."/>
            <person name="Maehara T."/>
            <person name="Masukawa M."/>
            <person name="Mizubayashi T."/>
            <person name="Mukai Y."/>
            <person name="Nagasaki H."/>
            <person name="Nagata Y."/>
            <person name="Naito S."/>
            <person name="Nakashima M."/>
            <person name="Nakama Y."/>
            <person name="Nakamichi Y."/>
            <person name="Nakamura M."/>
            <person name="Meguro A."/>
            <person name="Negishi M."/>
            <person name="Ohta I."/>
            <person name="Ohta T."/>
            <person name="Okamoto M."/>
            <person name="Ono N."/>
            <person name="Saji S."/>
            <person name="Sakaguchi M."/>
            <person name="Sakai K."/>
            <person name="Shibata M."/>
            <person name="Shimokawa T."/>
            <person name="Song J."/>
            <person name="Takazaki Y."/>
            <person name="Terasawa K."/>
            <person name="Tsugane M."/>
            <person name="Tsuji K."/>
            <person name="Ueda S."/>
            <person name="Waki K."/>
            <person name="Yamagata H."/>
            <person name="Yamamoto M."/>
            <person name="Yamamoto S."/>
            <person name="Yamane H."/>
            <person name="Yoshiki S."/>
            <person name="Yoshihara R."/>
            <person name="Yukawa K."/>
            <person name="Zhong H."/>
            <person name="Yano M."/>
            <person name="Yuan Q."/>
            <person name="Ouyang S."/>
            <person name="Liu J."/>
            <person name="Jones K.M."/>
            <person name="Gansberger K."/>
            <person name="Moffat K."/>
            <person name="Hill J."/>
            <person name="Bera J."/>
            <person name="Fadrosh D."/>
            <person name="Jin S."/>
            <person name="Johri S."/>
            <person name="Kim M."/>
            <person name="Overton L."/>
            <person name="Reardon M."/>
            <person name="Tsitrin T."/>
            <person name="Vuong H."/>
            <person name="Weaver B."/>
            <person name="Ciecko A."/>
            <person name="Tallon L."/>
            <person name="Jackson J."/>
            <person name="Pai G."/>
            <person name="Aken S.V."/>
            <person name="Utterback T."/>
            <person name="Reidmuller S."/>
            <person name="Feldblyum T."/>
            <person name="Hsiao J."/>
            <person name="Zismann V."/>
            <person name="Iobst S."/>
            <person name="de Vazeille A.R."/>
            <person name="Buell C.R."/>
            <person name="Ying K."/>
            <person name="Li Y."/>
            <person name="Lu T."/>
            <person name="Huang Y."/>
            <person name="Zhao Q."/>
            <person name="Feng Q."/>
            <person name="Zhang L."/>
            <person name="Zhu J."/>
            <person name="Weng Q."/>
            <person name="Mu J."/>
            <person name="Lu Y."/>
            <person name="Fan D."/>
            <person name="Liu Y."/>
            <person name="Guan J."/>
            <person name="Zhang Y."/>
            <person name="Yu S."/>
            <person name="Liu X."/>
            <person name="Zhang Y."/>
            <person name="Hong G."/>
            <person name="Han B."/>
            <person name="Choisne N."/>
            <person name="Demange N."/>
            <person name="Orjeda G."/>
            <person name="Samain S."/>
            <person name="Cattolico L."/>
            <person name="Pelletier E."/>
            <person name="Couloux A."/>
            <person name="Segurens B."/>
            <person name="Wincker P."/>
            <person name="D'Hont A."/>
            <person name="Scarpelli C."/>
            <person name="Weissenbach J."/>
            <person name="Salanoubat M."/>
            <person name="Quetier F."/>
            <person name="Yu Y."/>
            <person name="Kim H.R."/>
            <person name="Rambo T."/>
            <person name="Currie J."/>
            <person name="Collura K."/>
            <person name="Luo M."/>
            <person name="Yang T."/>
            <person name="Ammiraju J.S.S."/>
            <person name="Engler F."/>
            <person name="Soderlund C."/>
            <person name="Wing R.A."/>
            <person name="Palmer L.E."/>
            <person name="de la Bastide M."/>
            <person name="Spiegel L."/>
            <person name="Nascimento L."/>
            <person name="Zutavern T."/>
            <person name="O'Shaughnessy A."/>
            <person name="Dike S."/>
            <person name="Dedhia N."/>
            <person name="Preston R."/>
            <person name="Balija V."/>
            <person name="McCombie W.R."/>
            <person name="Chow T."/>
            <person name="Chen H."/>
            <person name="Chung M."/>
            <person name="Chen C."/>
            <person name="Shaw J."/>
            <person name="Wu H."/>
            <person name="Hsiao K."/>
            <person name="Chao Y."/>
            <person name="Chu M."/>
            <person name="Cheng C."/>
            <person name="Hour A."/>
            <person name="Lee P."/>
            <person name="Lin S."/>
            <person name="Lin Y."/>
            <person name="Liou J."/>
            <person name="Liu S."/>
            <person name="Hsing Y."/>
            <person name="Raghuvanshi S."/>
            <person name="Mohanty A."/>
            <person name="Bharti A.K."/>
            <person name="Gaur A."/>
            <person name="Gupta V."/>
            <person name="Kumar D."/>
            <person name="Ravi V."/>
            <person name="Vij S."/>
            <person name="Kapur A."/>
            <person name="Khurana P."/>
            <person name="Khurana P."/>
            <person name="Khurana J.P."/>
            <person name="Tyagi A.K."/>
            <person name="Gaikwad K."/>
            <person name="Singh A."/>
            <person name="Dalal V."/>
            <person name="Srivastava S."/>
            <person name="Dixit A."/>
            <person name="Pal A.K."/>
            <person name="Ghazi I.A."/>
            <person name="Yadav M."/>
            <person name="Pandit A."/>
            <person name="Bhargava A."/>
            <person name="Sureshbabu K."/>
            <person name="Batra K."/>
            <person name="Sharma T.R."/>
            <person name="Mohapatra T."/>
            <person name="Singh N.K."/>
            <person name="Messing J."/>
            <person name="Nelson A.B."/>
            <person name="Fuks G."/>
            <person name="Kavchok S."/>
            <person name="Keizer G."/>
            <person name="Linton E."/>
            <person name="Llaca V."/>
            <person name="Song R."/>
            <person name="Tanyolac B."/>
            <person name="Young S."/>
            <person name="Ho-Il K."/>
            <person name="Hahn J.H."/>
            <person name="Sangsakoo G."/>
            <person name="Vanavichit A."/>
            <person name="de Mattos Luiz.A.T."/>
            <person name="Zimmer P.D."/>
            <person name="Malone G."/>
            <person name="Dellagostin O."/>
            <person name="de Oliveira A.C."/>
            <person name="Bevan M."/>
            <person name="Bancroft I."/>
            <person name="Minx P."/>
            <person name="Cordum H."/>
            <person name="Wilson R."/>
            <person name="Cheng Z."/>
            <person name="Jin W."/>
            <person name="Jiang J."/>
            <person name="Leong S.A."/>
            <person name="Iwama H."/>
            <person name="Gojobori T."/>
            <person name="Itoh T."/>
            <person name="Niimura Y."/>
            <person name="Fujii Y."/>
            <person name="Habara T."/>
            <person name="Sakai H."/>
            <person name="Sato Y."/>
            <person name="Wilson G."/>
            <person name="Kumar K."/>
            <person name="McCouch S."/>
            <person name="Juretic N."/>
            <person name="Hoen D."/>
            <person name="Wright S."/>
            <person name="Bruskiewich R."/>
            <person name="Bureau T."/>
            <person name="Miyao A."/>
            <person name="Hirochika H."/>
            <person name="Nishikawa T."/>
            <person name="Kadowaki K."/>
            <person name="Sugiura M."/>
            <person name="Burr B."/>
            <person name="Sasaki T."/>
        </authorList>
    </citation>
    <scope>NUCLEOTIDE SEQUENCE [LARGE SCALE GENOMIC DNA]</scope>
    <source>
        <strain evidence="3">cv. Nipponbare</strain>
    </source>
</reference>
<sequence length="69" mass="7845">MWAAWLAAAGGWLEVGDDRWGCGSHLSERGRERGPEWEGRWTLSERGRGSELGRPERRRFLAQSKGEGF</sequence>
<reference evidence="3" key="3">
    <citation type="journal article" date="2008" name="Nucleic Acids Res.">
        <title>The rice annotation project database (RAP-DB): 2008 update.</title>
        <authorList>
            <consortium name="The rice annotation project (RAP)"/>
        </authorList>
    </citation>
    <scope>GENOME REANNOTATION</scope>
    <source>
        <strain evidence="3">cv. Nipponbare</strain>
    </source>
</reference>
<reference evidence="1" key="1">
    <citation type="journal article" date="2002" name="Nature">
        <title>The genome sequence and structure of rice chromosome 1.</title>
        <authorList>
            <person name="Sasaki T."/>
            <person name="Matsumoto T."/>
            <person name="Yamamoto K."/>
            <person name="Sakata K."/>
            <person name="Baba T."/>
            <person name="Katayose Y."/>
            <person name="Wu J."/>
            <person name="Niimura Y."/>
            <person name="Cheng Z."/>
            <person name="Nagamura Y."/>
            <person name="Antonio B.A."/>
            <person name="Kanamori H."/>
            <person name="Hosokawa S."/>
            <person name="Masukawa M."/>
            <person name="Arikawa K."/>
            <person name="Chiden Y."/>
            <person name="Hayashi M."/>
            <person name="Okamoto M."/>
            <person name="Ando T."/>
            <person name="Aoki H."/>
            <person name="Arita K."/>
            <person name="Hamada M."/>
            <person name="Harada C."/>
            <person name="Hijishita S."/>
            <person name="Honda M."/>
            <person name="Ichikawa Y."/>
            <person name="Idonuma A."/>
            <person name="Iijima M."/>
            <person name="Ikeda M."/>
            <person name="Ikeno M."/>
            <person name="Itoh S."/>
            <person name="Itoh T."/>
            <person name="Itoh Y."/>
            <person name="Itoh Y."/>
            <person name="Iwabuchi A."/>
            <person name="Kamiya K."/>
            <person name="Karasawa W."/>
            <person name="Katagiri S."/>
            <person name="Kikuta A."/>
            <person name="Kobayashi N."/>
            <person name="Kono I."/>
            <person name="Machita K."/>
            <person name="Maehara T."/>
            <person name="Mizuno H."/>
            <person name="Mizubayashi T."/>
            <person name="Mukai Y."/>
            <person name="Nagasaki H."/>
            <person name="Nakashima M."/>
            <person name="Nakama Y."/>
            <person name="Nakamichi Y."/>
            <person name="Nakamura M."/>
            <person name="Namiki N."/>
            <person name="Negishi M."/>
            <person name="Ohta I."/>
            <person name="Ono N."/>
            <person name="Saji S."/>
            <person name="Sakai K."/>
            <person name="Shibata M."/>
            <person name="Shimokawa T."/>
            <person name="Shomura A."/>
            <person name="Song J."/>
            <person name="Takazaki Y."/>
            <person name="Terasawa K."/>
            <person name="Tsuji K."/>
            <person name="Waki K."/>
            <person name="Yamagata H."/>
            <person name="Yamane H."/>
            <person name="Yoshiki S."/>
            <person name="Yoshihara R."/>
            <person name="Yukawa K."/>
            <person name="Zhong H."/>
            <person name="Iwama H."/>
            <person name="Endo T."/>
            <person name="Ito H."/>
            <person name="Hahn J.H."/>
            <person name="Kim H.I."/>
            <person name="Eun M.Y."/>
            <person name="Yano M."/>
            <person name="Jiang J."/>
            <person name="Gojobori T."/>
        </authorList>
    </citation>
    <scope>NUCLEOTIDE SEQUENCE</scope>
</reference>
<gene>
    <name evidence="2" type="ORF">B1085F09.5</name>
    <name evidence="1" type="ORF">P0003H10.16</name>
</gene>
<evidence type="ECO:0000313" key="3">
    <source>
        <dbReference type="Proteomes" id="UP000000763"/>
    </source>
</evidence>
<dbReference type="Proteomes" id="UP000000763">
    <property type="component" value="Chromosome 1"/>
</dbReference>
<accession>Q5NBR5</accession>
<protein>
    <submittedName>
        <fullName evidence="1">Uncharacterized protein</fullName>
    </submittedName>
</protein>
<evidence type="ECO:0000313" key="2">
    <source>
        <dbReference type="EMBL" id="BAD81587.1"/>
    </source>
</evidence>
<proteinExistence type="predicted"/>